<reference evidence="3 4" key="1">
    <citation type="submission" date="2012-05" db="EMBL/GenBank/DDBJ databases">
        <title>Recombination and specialization in a pathogen metapopulation.</title>
        <authorList>
            <person name="Gardiner A."/>
            <person name="Kemen E."/>
            <person name="Schultz-Larsen T."/>
            <person name="MacLean D."/>
            <person name="Van Oosterhout C."/>
            <person name="Jones J.D.G."/>
        </authorList>
    </citation>
    <scope>NUCLEOTIDE SEQUENCE [LARGE SCALE GENOMIC DNA]</scope>
    <source>
        <strain evidence="3 4">Ac Nc2</strain>
    </source>
</reference>
<evidence type="ECO:0000313" key="3">
    <source>
        <dbReference type="EMBL" id="CCI11092.1"/>
    </source>
</evidence>
<dbReference type="AlphaFoldDB" id="A0A024FW20"/>
<feature type="compositionally biased region" description="Low complexity" evidence="1">
    <location>
        <begin position="221"/>
        <end position="233"/>
    </location>
</feature>
<feature type="compositionally biased region" description="Polar residues" evidence="1">
    <location>
        <begin position="23"/>
        <end position="54"/>
    </location>
</feature>
<feature type="compositionally biased region" description="Polar residues" evidence="1">
    <location>
        <begin position="66"/>
        <end position="209"/>
    </location>
</feature>
<dbReference type="EMBL" id="CAIX01000547">
    <property type="protein sequence ID" value="CCI11092.1"/>
    <property type="molecule type" value="Genomic_DNA"/>
</dbReference>
<keyword evidence="2" id="KW-0732">Signal</keyword>
<gene>
    <name evidence="3" type="ORF">BN9_123690</name>
</gene>
<sequence length="321" mass="33713">MRISFTIGGTLFAINCVTAETGSNEYNPTSQYKDSQYSSQNGGLPTSLQGSHPSSLPPSPNGQFGGQQNPYMNSLGGQPGVQQNPYMSSLGGQPGGQQNLYMSSLGGQPGVQQNPYMSSLGGQPGGQQNLYMSSLGGQPGGQQNLYMSSLGGQPGGQQNPYMSSLGGQPGGQQNPYMSSLGGQPGGQQNPYMSSLGGQPPTRLQSNPNFYSGGGSQSRPEANAYMANNNQYMQPEGPASDQQRPQYYNSGQQNYQGTPQLYSPESYYAPSGGSNGQGMPPSNLYDPSSKSRNFYDPSSKPSNFRGSDATTQFSGSKLPTAP</sequence>
<feature type="compositionally biased region" description="Low complexity" evidence="1">
    <location>
        <begin position="245"/>
        <end position="256"/>
    </location>
</feature>
<proteinExistence type="predicted"/>
<evidence type="ECO:0000313" key="4">
    <source>
        <dbReference type="Proteomes" id="UP000053237"/>
    </source>
</evidence>
<comment type="caution">
    <text evidence="3">The sequence shown here is derived from an EMBL/GenBank/DDBJ whole genome shotgun (WGS) entry which is preliminary data.</text>
</comment>
<accession>A0A024FW20</accession>
<name>A0A024FW20_9STRA</name>
<feature type="compositionally biased region" description="Polar residues" evidence="1">
    <location>
        <begin position="298"/>
        <end position="321"/>
    </location>
</feature>
<protein>
    <submittedName>
        <fullName evidence="3">Uncharacterized protein</fullName>
    </submittedName>
</protein>
<feature type="chain" id="PRO_5001531884" evidence="2">
    <location>
        <begin position="20"/>
        <end position="321"/>
    </location>
</feature>
<dbReference type="InParanoid" id="A0A024FW20"/>
<feature type="signal peptide" evidence="2">
    <location>
        <begin position="1"/>
        <end position="19"/>
    </location>
</feature>
<keyword evidence="4" id="KW-1185">Reference proteome</keyword>
<evidence type="ECO:0000256" key="1">
    <source>
        <dbReference type="SAM" id="MobiDB-lite"/>
    </source>
</evidence>
<organism evidence="3 4">
    <name type="scientific">Albugo candida</name>
    <dbReference type="NCBI Taxonomy" id="65357"/>
    <lineage>
        <taxon>Eukaryota</taxon>
        <taxon>Sar</taxon>
        <taxon>Stramenopiles</taxon>
        <taxon>Oomycota</taxon>
        <taxon>Peronosporomycetes</taxon>
        <taxon>Albuginales</taxon>
        <taxon>Albuginaceae</taxon>
        <taxon>Albugo</taxon>
    </lineage>
</organism>
<dbReference type="Proteomes" id="UP000053237">
    <property type="component" value="Unassembled WGS sequence"/>
</dbReference>
<evidence type="ECO:0000256" key="2">
    <source>
        <dbReference type="SAM" id="SignalP"/>
    </source>
</evidence>
<feature type="region of interest" description="Disordered" evidence="1">
    <location>
        <begin position="23"/>
        <end position="321"/>
    </location>
</feature>